<name>X1NBR3_9ZZZZ</name>
<dbReference type="Pfam" id="PF04230">
    <property type="entry name" value="PS_pyruv_trans"/>
    <property type="match status" value="1"/>
</dbReference>
<feature type="non-terminal residue" evidence="2">
    <location>
        <position position="1"/>
    </location>
</feature>
<evidence type="ECO:0000259" key="1">
    <source>
        <dbReference type="Pfam" id="PF04230"/>
    </source>
</evidence>
<organism evidence="2">
    <name type="scientific">marine sediment metagenome</name>
    <dbReference type="NCBI Taxonomy" id="412755"/>
    <lineage>
        <taxon>unclassified sequences</taxon>
        <taxon>metagenomes</taxon>
        <taxon>ecological metagenomes</taxon>
    </lineage>
</organism>
<reference evidence="2" key="1">
    <citation type="journal article" date="2014" name="Front. Microbiol.">
        <title>High frequency of phylogenetically diverse reductive dehalogenase-homologous genes in deep subseafloor sedimentary metagenomes.</title>
        <authorList>
            <person name="Kawai M."/>
            <person name="Futagami T."/>
            <person name="Toyoda A."/>
            <person name="Takaki Y."/>
            <person name="Nishi S."/>
            <person name="Hori S."/>
            <person name="Arai W."/>
            <person name="Tsubouchi T."/>
            <person name="Morono Y."/>
            <person name="Uchiyama I."/>
            <person name="Ito T."/>
            <person name="Fujiyama A."/>
            <person name="Inagaki F."/>
            <person name="Takami H."/>
        </authorList>
    </citation>
    <scope>NUCLEOTIDE SEQUENCE</scope>
    <source>
        <strain evidence="2">Expedition CK06-06</strain>
    </source>
</reference>
<evidence type="ECO:0000313" key="2">
    <source>
        <dbReference type="EMBL" id="GAI41063.1"/>
    </source>
</evidence>
<dbReference type="EMBL" id="BARV01030414">
    <property type="protein sequence ID" value="GAI41063.1"/>
    <property type="molecule type" value="Genomic_DNA"/>
</dbReference>
<dbReference type="InterPro" id="IPR007345">
    <property type="entry name" value="Polysacch_pyruvyl_Trfase"/>
</dbReference>
<protein>
    <recommendedName>
        <fullName evidence="1">Polysaccharide pyruvyl transferase domain-containing protein</fullName>
    </recommendedName>
</protein>
<gene>
    <name evidence="2" type="ORF">S06H3_48311</name>
</gene>
<dbReference type="AlphaFoldDB" id="X1NBR3"/>
<sequence>KTLESIKAINKQAVLSGVRDYRTLEVLRQLGIKKASFVPDPGMFLHPSEYWSEVSVGINIAQHCRMLEHYRPQLLEMSAKLCWLLDEKHIKPIFIAHDCLEHSLYLDLKKQYPNLTCYNENRPREMMGLYHQLLFNVAVRCHSNIMSFGAGTPFISLMYDQKQVEFLKTIGFSELGIKIDSQLTFEILKEKVDFIMGNLHEITIKMRNRKCELKKIEDKFVDEVVKVLQ</sequence>
<feature type="domain" description="Polysaccharide pyruvyl transferase" evidence="1">
    <location>
        <begin position="4"/>
        <end position="160"/>
    </location>
</feature>
<dbReference type="PANTHER" id="PTHR36836">
    <property type="entry name" value="COLANIC ACID BIOSYNTHESIS PROTEIN WCAK"/>
    <property type="match status" value="1"/>
</dbReference>
<accession>X1NBR3</accession>
<proteinExistence type="predicted"/>
<dbReference type="PANTHER" id="PTHR36836:SF1">
    <property type="entry name" value="COLANIC ACID BIOSYNTHESIS PROTEIN WCAK"/>
    <property type="match status" value="1"/>
</dbReference>
<comment type="caution">
    <text evidence="2">The sequence shown here is derived from an EMBL/GenBank/DDBJ whole genome shotgun (WGS) entry which is preliminary data.</text>
</comment>